<feature type="domain" description="Ice-binding protein C-terminal" evidence="2">
    <location>
        <begin position="218"/>
        <end position="238"/>
    </location>
</feature>
<evidence type="ECO:0000313" key="3">
    <source>
        <dbReference type="EMBL" id="MCA1856007.1"/>
    </source>
</evidence>
<dbReference type="InterPro" id="IPR047995">
    <property type="entry name" value="Choice_anch_K"/>
</dbReference>
<keyword evidence="4" id="KW-1185">Reference proteome</keyword>
<feature type="signal peptide" evidence="1">
    <location>
        <begin position="1"/>
        <end position="26"/>
    </location>
</feature>
<evidence type="ECO:0000256" key="1">
    <source>
        <dbReference type="SAM" id="SignalP"/>
    </source>
</evidence>
<feature type="chain" id="PRO_5047213420" evidence="1">
    <location>
        <begin position="27"/>
        <end position="243"/>
    </location>
</feature>
<dbReference type="RefSeq" id="WP_225238346.1">
    <property type="nucleotide sequence ID" value="NZ_JAHYBX010000002.1"/>
</dbReference>
<evidence type="ECO:0000259" key="2">
    <source>
        <dbReference type="Pfam" id="PF07589"/>
    </source>
</evidence>
<sequence>MNFFRSTLLHAALVLPVLFGAGSAQATTIQGSSDGKFSNVSHCWGTCYVFDRSGKPDSKLEWGFGLFTNGSTLVAQERQWNVDLAQANDVVLAELVWTNRATVDWLTPDRFNVDYTLNIRFNQPNAVSDKEVFNFSILNTANPAGDVLMGLTLADLSGLSFALDGLEISDLKYQLAGAGSFDGTYWFNPESRTSTMYITADFKAKAPAIETPPPASEVPEPASMALFAAGLLGLGFLRARKAH</sequence>
<dbReference type="NCBIfam" id="TIGR02595">
    <property type="entry name" value="PEP_CTERM"/>
    <property type="match status" value="1"/>
</dbReference>
<dbReference type="Pfam" id="PF07589">
    <property type="entry name" value="PEP-CTERM"/>
    <property type="match status" value="1"/>
</dbReference>
<organism evidence="3 4">
    <name type="scientific">Massilia hydrophila</name>
    <dbReference type="NCBI Taxonomy" id="3044279"/>
    <lineage>
        <taxon>Bacteria</taxon>
        <taxon>Pseudomonadati</taxon>
        <taxon>Pseudomonadota</taxon>
        <taxon>Betaproteobacteria</taxon>
        <taxon>Burkholderiales</taxon>
        <taxon>Oxalobacteraceae</taxon>
        <taxon>Telluria group</taxon>
        <taxon>Massilia</taxon>
    </lineage>
</organism>
<dbReference type="NCBIfam" id="NF038131">
    <property type="entry name" value="choice_anch_K"/>
    <property type="match status" value="1"/>
</dbReference>
<protein>
    <submittedName>
        <fullName evidence="3">PEP-CTERM sorting domain-containing protein</fullName>
    </submittedName>
</protein>
<name>A0ABS7Y8J1_9BURK</name>
<dbReference type="InterPro" id="IPR013424">
    <property type="entry name" value="Ice-binding_C"/>
</dbReference>
<evidence type="ECO:0000313" key="4">
    <source>
        <dbReference type="Proteomes" id="UP001198602"/>
    </source>
</evidence>
<dbReference type="Proteomes" id="UP001198602">
    <property type="component" value="Unassembled WGS sequence"/>
</dbReference>
<keyword evidence="1" id="KW-0732">Signal</keyword>
<reference evidence="3 4" key="1">
    <citation type="submission" date="2021-07" db="EMBL/GenBank/DDBJ databases">
        <title>Characterization of Violacein-producing bacteria and related species.</title>
        <authorList>
            <person name="Wilson H.S."/>
            <person name="De Leon M.E."/>
        </authorList>
    </citation>
    <scope>NUCLEOTIDE SEQUENCE [LARGE SCALE GENOMIC DNA]</scope>
    <source>
        <strain evidence="3 4">HSC-2F05</strain>
    </source>
</reference>
<accession>A0ABS7Y8J1</accession>
<dbReference type="EMBL" id="JAHYBX010000002">
    <property type="protein sequence ID" value="MCA1856007.1"/>
    <property type="molecule type" value="Genomic_DNA"/>
</dbReference>
<comment type="caution">
    <text evidence="3">The sequence shown here is derived from an EMBL/GenBank/DDBJ whole genome shotgun (WGS) entry which is preliminary data.</text>
</comment>
<proteinExistence type="predicted"/>
<gene>
    <name evidence="3" type="ORF">LE190_08730</name>
</gene>